<evidence type="ECO:0000313" key="1">
    <source>
        <dbReference type="EMBL" id="QSQ20104.1"/>
    </source>
</evidence>
<organism evidence="1 2">
    <name type="scientific">Pyxidicoccus parkwayensis</name>
    <dbReference type="NCBI Taxonomy" id="2813578"/>
    <lineage>
        <taxon>Bacteria</taxon>
        <taxon>Pseudomonadati</taxon>
        <taxon>Myxococcota</taxon>
        <taxon>Myxococcia</taxon>
        <taxon>Myxococcales</taxon>
        <taxon>Cystobacterineae</taxon>
        <taxon>Myxococcaceae</taxon>
        <taxon>Pyxidicoccus</taxon>
    </lineage>
</organism>
<protein>
    <submittedName>
        <fullName evidence="1">Uncharacterized protein</fullName>
    </submittedName>
</protein>
<accession>A0ABX7NRP2</accession>
<sequence>MVLFGSDGLLYASHVPMFDSAVHNMQVLMVVSVKHPGVTASQDFSDGMYTMMPESFDLNDLVAGRLKQFRATIFRGNVEDTEQRQELFRGATVQVEGVLYAQQLDADAQALPELSYFVLSTGCGVFLVHPLSRAPDFDQVVKVSLERPVPRTGEKLPVLRLTGRKNEAGARLKAGERLTATREDGEAVTFKVERQLSFLLGPDFAPTPP</sequence>
<dbReference type="RefSeq" id="WP_206721685.1">
    <property type="nucleotide sequence ID" value="NZ_CP071090.1"/>
</dbReference>
<name>A0ABX7NRP2_9BACT</name>
<keyword evidence="2" id="KW-1185">Reference proteome</keyword>
<dbReference type="Proteomes" id="UP000662747">
    <property type="component" value="Chromosome"/>
</dbReference>
<proteinExistence type="predicted"/>
<evidence type="ECO:0000313" key="2">
    <source>
        <dbReference type="Proteomes" id="UP000662747"/>
    </source>
</evidence>
<reference evidence="1 2" key="1">
    <citation type="submission" date="2021-02" db="EMBL/GenBank/DDBJ databases">
        <title>De Novo genome assembly of isolated myxobacteria.</title>
        <authorList>
            <person name="Stevens D.C."/>
        </authorList>
    </citation>
    <scope>NUCLEOTIDE SEQUENCE [LARGE SCALE GENOMIC DNA]</scope>
    <source>
        <strain evidence="2">SCPEA02</strain>
    </source>
</reference>
<gene>
    <name evidence="1" type="ORF">JY651_33195</name>
</gene>
<dbReference type="EMBL" id="CP071090">
    <property type="protein sequence ID" value="QSQ20104.1"/>
    <property type="molecule type" value="Genomic_DNA"/>
</dbReference>